<evidence type="ECO:0000313" key="4">
    <source>
        <dbReference type="Proteomes" id="UP000287687"/>
    </source>
</evidence>
<dbReference type="EMBL" id="SBIP01000003">
    <property type="protein sequence ID" value="RWX76514.1"/>
    <property type="molecule type" value="Genomic_DNA"/>
</dbReference>
<dbReference type="InterPro" id="IPR006626">
    <property type="entry name" value="PbH1"/>
</dbReference>
<dbReference type="InterPro" id="IPR011050">
    <property type="entry name" value="Pectin_lyase_fold/virulence"/>
</dbReference>
<sequence>MLLVLVFVELVFAILTATHATAETRSGAIEVSARPVSAADPFSKFIKDPRVVVIDLSNIPGLENPDITPRSLHVRVEASSFELFQGDTRFHPARWPKAKFSRMVEPALGENRIALPAEISAQWKEEPFLWVGGYLKNIWAFETARLMPVPESQNTFSVQGLGEDGPIVRNAPFYLFNVFGALSSPGDYVIDPKNKRVYAIGVDDTGKFQVATRQTLYDISNAQDLEIKDLSLEKTLGTALRIRDSRNVTIDGCSIRHSGAGAISIERSVNVKILNCVIDDTAETAVSIDGGDRISLTPGNIVIANSKISRYGQDSRTYRPAVLIRGVGNRIENNEISNGPHSAIILNGNDHVISGNHISDVVKEADDAGAIYVGRDWTERGNIIESNLFSNIGMPDAADKTAVVGRRYISGIYLDDQESGYVIKRNVFDHVALPIVVHGGRDNALIENIFSQCFSSGIVLERRGEGLNGGTLESRLNAVPYTSPLWASRYPLLAEIKSKAPEDPVNNKEYGNVGVNCPVSRFASNTSPAYWPDLGHRSREIKTASRPSVTDIRHILQVTCGEYPALCIGSQGR</sequence>
<keyword evidence="1" id="KW-0732">Signal</keyword>
<dbReference type="PANTHER" id="PTHR36453">
    <property type="entry name" value="SECRETED PROTEIN-RELATED"/>
    <property type="match status" value="1"/>
</dbReference>
<dbReference type="RefSeq" id="WP_128443432.1">
    <property type="nucleotide sequence ID" value="NZ_SBIP01000003.1"/>
</dbReference>
<feature type="chain" id="PRO_5019376854" evidence="1">
    <location>
        <begin position="23"/>
        <end position="573"/>
    </location>
</feature>
<dbReference type="PANTHER" id="PTHR36453:SF1">
    <property type="entry name" value="RIGHT HANDED BETA HELIX DOMAIN-CONTAINING PROTEIN"/>
    <property type="match status" value="1"/>
</dbReference>
<evidence type="ECO:0000256" key="1">
    <source>
        <dbReference type="SAM" id="SignalP"/>
    </source>
</evidence>
<gene>
    <name evidence="3" type="ORF">EPK99_12555</name>
</gene>
<accession>A0A444LED1</accession>
<feature type="domain" description="Right handed beta helix" evidence="2">
    <location>
        <begin position="321"/>
        <end position="464"/>
    </location>
</feature>
<dbReference type="InterPro" id="IPR039448">
    <property type="entry name" value="Beta_helix"/>
</dbReference>
<evidence type="ECO:0000259" key="2">
    <source>
        <dbReference type="Pfam" id="PF13229"/>
    </source>
</evidence>
<dbReference type="Pfam" id="PF13229">
    <property type="entry name" value="Beta_helix"/>
    <property type="match status" value="2"/>
</dbReference>
<evidence type="ECO:0000313" key="3">
    <source>
        <dbReference type="EMBL" id="RWX76514.1"/>
    </source>
</evidence>
<dbReference type="InterPro" id="IPR012334">
    <property type="entry name" value="Pectin_lyas_fold"/>
</dbReference>
<dbReference type="Proteomes" id="UP000287687">
    <property type="component" value="Unassembled WGS sequence"/>
</dbReference>
<dbReference type="SUPFAM" id="SSF51126">
    <property type="entry name" value="Pectin lyase-like"/>
    <property type="match status" value="1"/>
</dbReference>
<organism evidence="3 4">
    <name type="scientific">Neorhizobium lilium</name>
    <dbReference type="NCBI Taxonomy" id="2503024"/>
    <lineage>
        <taxon>Bacteria</taxon>
        <taxon>Pseudomonadati</taxon>
        <taxon>Pseudomonadota</taxon>
        <taxon>Alphaproteobacteria</taxon>
        <taxon>Hyphomicrobiales</taxon>
        <taxon>Rhizobiaceae</taxon>
        <taxon>Rhizobium/Agrobacterium group</taxon>
        <taxon>Neorhizobium</taxon>
    </lineage>
</organism>
<dbReference type="SMART" id="SM00710">
    <property type="entry name" value="PbH1"/>
    <property type="match status" value="6"/>
</dbReference>
<dbReference type="AlphaFoldDB" id="A0A444LED1"/>
<reference evidence="3 4" key="1">
    <citation type="submission" date="2019-01" db="EMBL/GenBank/DDBJ databases">
        <title>The draft genome of Rhizobium sp. 24NR.</title>
        <authorList>
            <person name="Liu L."/>
            <person name="Liang L."/>
            <person name="Shi S."/>
            <person name="Xu L."/>
            <person name="Wang X."/>
            <person name="Li L."/>
            <person name="Zhang X."/>
        </authorList>
    </citation>
    <scope>NUCLEOTIDE SEQUENCE [LARGE SCALE GENOMIC DNA]</scope>
    <source>
        <strain evidence="3 4">24NR</strain>
    </source>
</reference>
<comment type="caution">
    <text evidence="3">The sequence shown here is derived from an EMBL/GenBank/DDBJ whole genome shotgun (WGS) entry which is preliminary data.</text>
</comment>
<proteinExistence type="predicted"/>
<feature type="signal peptide" evidence="1">
    <location>
        <begin position="1"/>
        <end position="22"/>
    </location>
</feature>
<feature type="domain" description="Right handed beta helix" evidence="2">
    <location>
        <begin position="220"/>
        <end position="296"/>
    </location>
</feature>
<keyword evidence="4" id="KW-1185">Reference proteome</keyword>
<dbReference type="Gene3D" id="2.160.20.10">
    <property type="entry name" value="Single-stranded right-handed beta-helix, Pectin lyase-like"/>
    <property type="match status" value="1"/>
</dbReference>
<protein>
    <submittedName>
        <fullName evidence="3">Right-handed parallel beta-helix repeat-containing protein</fullName>
    </submittedName>
</protein>
<name>A0A444LED1_9HYPH</name>
<dbReference type="OrthoDB" id="9788772at2"/>